<dbReference type="Gene3D" id="1.10.510.10">
    <property type="entry name" value="Transferase(Phosphotransferase) domain 1"/>
    <property type="match status" value="1"/>
</dbReference>
<feature type="domain" description="Protein kinase" evidence="11">
    <location>
        <begin position="65"/>
        <end position="321"/>
    </location>
</feature>
<evidence type="ECO:0000256" key="6">
    <source>
        <dbReference type="ARBA" id="ARBA00022840"/>
    </source>
</evidence>
<dbReference type="InterPro" id="IPR000719">
    <property type="entry name" value="Prot_kinase_dom"/>
</dbReference>
<evidence type="ECO:0000256" key="4">
    <source>
        <dbReference type="ARBA" id="ARBA00022741"/>
    </source>
</evidence>
<keyword evidence="6 9" id="KW-0067">ATP-binding</keyword>
<dbReference type="PROSITE" id="PS00107">
    <property type="entry name" value="PROTEIN_KINASE_ATP"/>
    <property type="match status" value="1"/>
</dbReference>
<keyword evidence="5 13" id="KW-0418">Kinase</keyword>
<evidence type="ECO:0000313" key="14">
    <source>
        <dbReference type="Proteomes" id="UP001233172"/>
    </source>
</evidence>
<dbReference type="EMBL" id="JASAOG010000162">
    <property type="protein sequence ID" value="KAK0046667.1"/>
    <property type="molecule type" value="Genomic_DNA"/>
</dbReference>
<evidence type="ECO:0000256" key="2">
    <source>
        <dbReference type="ARBA" id="ARBA00022527"/>
    </source>
</evidence>
<dbReference type="PROSITE" id="PS00108">
    <property type="entry name" value="PROTEIN_KINASE_ST"/>
    <property type="match status" value="1"/>
</dbReference>
<gene>
    <name evidence="13" type="ORF">Bpfe_023944</name>
</gene>
<evidence type="ECO:0000256" key="3">
    <source>
        <dbReference type="ARBA" id="ARBA00022679"/>
    </source>
</evidence>
<name>A0AAD8EZY1_BIOPF</name>
<keyword evidence="3" id="KW-0808">Transferase</keyword>
<dbReference type="Gene3D" id="3.30.200.20">
    <property type="entry name" value="Phosphorylase Kinase, domain 1"/>
    <property type="match status" value="1"/>
</dbReference>
<keyword evidence="14" id="KW-1185">Reference proteome</keyword>
<dbReference type="PROSITE" id="PS51285">
    <property type="entry name" value="AGC_KINASE_CTER"/>
    <property type="match status" value="1"/>
</dbReference>
<proteinExistence type="inferred from homology"/>
<evidence type="ECO:0000259" key="12">
    <source>
        <dbReference type="PROSITE" id="PS51285"/>
    </source>
</evidence>
<evidence type="ECO:0000256" key="5">
    <source>
        <dbReference type="ARBA" id="ARBA00022777"/>
    </source>
</evidence>
<dbReference type="SMART" id="SM00133">
    <property type="entry name" value="S_TK_X"/>
    <property type="match status" value="1"/>
</dbReference>
<comment type="catalytic activity">
    <reaction evidence="8">
        <text>L-seryl-[protein] + ATP = O-phospho-L-seryl-[protein] + ADP + H(+)</text>
        <dbReference type="Rhea" id="RHEA:17989"/>
        <dbReference type="Rhea" id="RHEA-COMP:9863"/>
        <dbReference type="Rhea" id="RHEA-COMP:11604"/>
        <dbReference type="ChEBI" id="CHEBI:15378"/>
        <dbReference type="ChEBI" id="CHEBI:29999"/>
        <dbReference type="ChEBI" id="CHEBI:30616"/>
        <dbReference type="ChEBI" id="CHEBI:83421"/>
        <dbReference type="ChEBI" id="CHEBI:456216"/>
        <dbReference type="EC" id="2.7.11.11"/>
    </reaction>
</comment>
<dbReference type="InterPro" id="IPR011009">
    <property type="entry name" value="Kinase-like_dom_sf"/>
</dbReference>
<dbReference type="GO" id="GO:0005634">
    <property type="term" value="C:nucleus"/>
    <property type="evidence" value="ECO:0007669"/>
    <property type="project" value="TreeGrafter"/>
</dbReference>
<dbReference type="EC" id="2.7.11.11" evidence="1"/>
<keyword evidence="2 10" id="KW-0723">Serine/threonine-protein kinase</keyword>
<dbReference type="SUPFAM" id="SSF56112">
    <property type="entry name" value="Protein kinase-like (PK-like)"/>
    <property type="match status" value="1"/>
</dbReference>
<dbReference type="GO" id="GO:0004691">
    <property type="term" value="F:cAMP-dependent protein kinase activity"/>
    <property type="evidence" value="ECO:0007669"/>
    <property type="project" value="UniProtKB-EC"/>
</dbReference>
<dbReference type="Pfam" id="PF00069">
    <property type="entry name" value="Pkinase"/>
    <property type="match status" value="1"/>
</dbReference>
<reference evidence="13" key="1">
    <citation type="journal article" date="2023" name="PLoS Negl. Trop. Dis.">
        <title>A genome sequence for Biomphalaria pfeifferi, the major vector snail for the human-infecting parasite Schistosoma mansoni.</title>
        <authorList>
            <person name="Bu L."/>
            <person name="Lu L."/>
            <person name="Laidemitt M.R."/>
            <person name="Zhang S.M."/>
            <person name="Mutuku M."/>
            <person name="Mkoji G."/>
            <person name="Steinauer M."/>
            <person name="Loker E.S."/>
        </authorList>
    </citation>
    <scope>NUCLEOTIDE SEQUENCE</scope>
    <source>
        <strain evidence="13">KasaAsao</strain>
    </source>
</reference>
<evidence type="ECO:0000256" key="8">
    <source>
        <dbReference type="ARBA" id="ARBA00047454"/>
    </source>
</evidence>
<dbReference type="InterPro" id="IPR008271">
    <property type="entry name" value="Ser/Thr_kinase_AS"/>
</dbReference>
<dbReference type="PANTHER" id="PTHR24353:SF153">
    <property type="entry name" value="CAMP-DEPENDENT PROTEIN KINASE CATALYTIC SUBUNIT 1"/>
    <property type="match status" value="1"/>
</dbReference>
<dbReference type="GO" id="GO:0005524">
    <property type="term" value="F:ATP binding"/>
    <property type="evidence" value="ECO:0007669"/>
    <property type="project" value="UniProtKB-UniRule"/>
</dbReference>
<dbReference type="AlphaFoldDB" id="A0AAD8EZY1"/>
<evidence type="ECO:0000256" key="9">
    <source>
        <dbReference type="PROSITE-ProRule" id="PRU10141"/>
    </source>
</evidence>
<reference evidence="13" key="2">
    <citation type="submission" date="2023-04" db="EMBL/GenBank/DDBJ databases">
        <authorList>
            <person name="Bu L."/>
            <person name="Lu L."/>
            <person name="Laidemitt M.R."/>
            <person name="Zhang S.M."/>
            <person name="Mutuku M."/>
            <person name="Mkoji G."/>
            <person name="Steinauer M."/>
            <person name="Loker E.S."/>
        </authorList>
    </citation>
    <scope>NUCLEOTIDE SEQUENCE</scope>
    <source>
        <strain evidence="13">KasaAsao</strain>
        <tissue evidence="13">Whole Snail</tissue>
    </source>
</reference>
<dbReference type="GO" id="GO:0005952">
    <property type="term" value="C:cAMP-dependent protein kinase complex"/>
    <property type="evidence" value="ECO:0007669"/>
    <property type="project" value="TreeGrafter"/>
</dbReference>
<keyword evidence="4 9" id="KW-0547">Nucleotide-binding</keyword>
<feature type="domain" description="AGC-kinase C-terminal" evidence="12">
    <location>
        <begin position="322"/>
        <end position="374"/>
    </location>
</feature>
<dbReference type="Proteomes" id="UP001233172">
    <property type="component" value="Unassembled WGS sequence"/>
</dbReference>
<dbReference type="GO" id="GO:0005829">
    <property type="term" value="C:cytosol"/>
    <property type="evidence" value="ECO:0007669"/>
    <property type="project" value="TreeGrafter"/>
</dbReference>
<comment type="similarity">
    <text evidence="10">Belongs to the protein kinase superfamily.</text>
</comment>
<evidence type="ECO:0000259" key="11">
    <source>
        <dbReference type="PROSITE" id="PS50011"/>
    </source>
</evidence>
<comment type="caution">
    <text evidence="13">The sequence shown here is derived from an EMBL/GenBank/DDBJ whole genome shotgun (WGS) entry which is preliminary data.</text>
</comment>
<dbReference type="PANTHER" id="PTHR24353">
    <property type="entry name" value="CYCLIC NUCLEOTIDE-DEPENDENT PROTEIN KINASE"/>
    <property type="match status" value="1"/>
</dbReference>
<comment type="catalytic activity">
    <reaction evidence="7">
        <text>L-threonyl-[protein] + ATP = O-phospho-L-threonyl-[protein] + ADP + H(+)</text>
        <dbReference type="Rhea" id="RHEA:46608"/>
        <dbReference type="Rhea" id="RHEA-COMP:11060"/>
        <dbReference type="Rhea" id="RHEA-COMP:11605"/>
        <dbReference type="ChEBI" id="CHEBI:15378"/>
        <dbReference type="ChEBI" id="CHEBI:30013"/>
        <dbReference type="ChEBI" id="CHEBI:30616"/>
        <dbReference type="ChEBI" id="CHEBI:61977"/>
        <dbReference type="ChEBI" id="CHEBI:456216"/>
        <dbReference type="EC" id="2.7.11.11"/>
    </reaction>
</comment>
<dbReference type="InterPro" id="IPR017441">
    <property type="entry name" value="Protein_kinase_ATP_BS"/>
</dbReference>
<accession>A0AAD8EZY1</accession>
<organism evidence="13 14">
    <name type="scientific">Biomphalaria pfeifferi</name>
    <name type="common">Bloodfluke planorb</name>
    <name type="synonym">Freshwater snail</name>
    <dbReference type="NCBI Taxonomy" id="112525"/>
    <lineage>
        <taxon>Eukaryota</taxon>
        <taxon>Metazoa</taxon>
        <taxon>Spiralia</taxon>
        <taxon>Lophotrochozoa</taxon>
        <taxon>Mollusca</taxon>
        <taxon>Gastropoda</taxon>
        <taxon>Heterobranchia</taxon>
        <taxon>Euthyneura</taxon>
        <taxon>Panpulmonata</taxon>
        <taxon>Hygrophila</taxon>
        <taxon>Lymnaeoidea</taxon>
        <taxon>Planorbidae</taxon>
        <taxon>Biomphalaria</taxon>
    </lineage>
</organism>
<evidence type="ECO:0000256" key="1">
    <source>
        <dbReference type="ARBA" id="ARBA00012444"/>
    </source>
</evidence>
<dbReference type="SMART" id="SM00220">
    <property type="entry name" value="S_TKc"/>
    <property type="match status" value="1"/>
</dbReference>
<evidence type="ECO:0000256" key="7">
    <source>
        <dbReference type="ARBA" id="ARBA00047292"/>
    </source>
</evidence>
<evidence type="ECO:0000313" key="13">
    <source>
        <dbReference type="EMBL" id="KAK0046667.1"/>
    </source>
</evidence>
<dbReference type="PROSITE" id="PS50011">
    <property type="entry name" value="PROTEIN_KINASE_DOM"/>
    <property type="match status" value="1"/>
</dbReference>
<evidence type="ECO:0000256" key="10">
    <source>
        <dbReference type="RuleBase" id="RU000304"/>
    </source>
</evidence>
<feature type="binding site" evidence="9">
    <location>
        <position position="96"/>
    </location>
    <ligand>
        <name>ATP</name>
        <dbReference type="ChEBI" id="CHEBI:30616"/>
    </ligand>
</feature>
<dbReference type="InterPro" id="IPR000961">
    <property type="entry name" value="AGC-kinase_C"/>
</dbReference>
<sequence>MNFNRSCVRLKSHPTDMSVAHESKSGDLVLSHSENWLKEYLEKARKDFDDRYKANITTSETIKNFTLIKTLGSGSFGRVMLAQYNLDPNNKTYAIKILNKEKVIKTKQVEHTLNEKRLLGSVTNCPFIVKLVMAFKDTTNLYMVMEFAPGGELFRLIRRKGRVPEAWAQFYSAQVTMALQYLHNANVLYRDLKPENLLVDSTGYIKMADFGFAKRVHQTWTLCGTPQYIAPEMILNKGYGKSVDYWGLGILIYEMVAGYVPFDHKTPIRLYELIVECNVSYPSHFKPNLASLLSKLIQIDVTKRFGNLKDGAFDIINHNWYKEVDFRKIITKAYQAPWIPHLKSDTDTSNFERNKEESISILKVDRYAEEFADF</sequence>
<dbReference type="FunFam" id="1.10.510.10:FF:000005">
    <property type="entry name" value="cAMP-dependent protein kinase catalytic subunit alpha"/>
    <property type="match status" value="1"/>
</dbReference>
<protein>
    <recommendedName>
        <fullName evidence="1">cAMP-dependent protein kinase</fullName>
        <ecNumber evidence="1">2.7.11.11</ecNumber>
    </recommendedName>
</protein>